<dbReference type="InterPro" id="IPR051534">
    <property type="entry name" value="CBASS_pafABC_assoc_protein"/>
</dbReference>
<keyword evidence="5" id="KW-1185">Reference proteome</keyword>
<evidence type="ECO:0000313" key="4">
    <source>
        <dbReference type="EMBL" id="RFF32867.1"/>
    </source>
</evidence>
<dbReference type="InterPro" id="IPR036388">
    <property type="entry name" value="WH-like_DNA-bd_sf"/>
</dbReference>
<dbReference type="Pfam" id="PF25583">
    <property type="entry name" value="WCX"/>
    <property type="match status" value="1"/>
</dbReference>
<protein>
    <submittedName>
        <fullName evidence="4">WYL domain-containing transcriptional regulator</fullName>
    </submittedName>
</protein>
<dbReference type="EMBL" id="QUZK01000003">
    <property type="protein sequence ID" value="RFF32867.1"/>
    <property type="molecule type" value="Genomic_DNA"/>
</dbReference>
<proteinExistence type="predicted"/>
<evidence type="ECO:0000259" key="3">
    <source>
        <dbReference type="Pfam" id="PF25583"/>
    </source>
</evidence>
<name>A0A3E1KCU7_9GAMM</name>
<comment type="caution">
    <text evidence="4">The sequence shown here is derived from an EMBL/GenBank/DDBJ whole genome shotgun (WGS) entry which is preliminary data.</text>
</comment>
<dbReference type="Pfam" id="PF08279">
    <property type="entry name" value="HTH_11"/>
    <property type="match status" value="1"/>
</dbReference>
<dbReference type="RefSeq" id="WP_116649181.1">
    <property type="nucleotide sequence ID" value="NZ_QUZK01000003.1"/>
</dbReference>
<evidence type="ECO:0000313" key="5">
    <source>
        <dbReference type="Proteomes" id="UP000260351"/>
    </source>
</evidence>
<dbReference type="PANTHER" id="PTHR34580:SF3">
    <property type="entry name" value="PROTEIN PAFB"/>
    <property type="match status" value="1"/>
</dbReference>
<dbReference type="AlphaFoldDB" id="A0A3E1KCU7"/>
<reference evidence="4 5" key="1">
    <citation type="submission" date="2018-08" db="EMBL/GenBank/DDBJ databases">
        <title>Wenzhouxiangella salilacus sp. nov., a novel bacterium isolated from a saline lake in Xinjiang Province, China.</title>
        <authorList>
            <person name="Han S."/>
        </authorList>
    </citation>
    <scope>NUCLEOTIDE SEQUENCE [LARGE SCALE GENOMIC DNA]</scope>
    <source>
        <strain evidence="4 5">XDB06</strain>
    </source>
</reference>
<dbReference type="InterPro" id="IPR013196">
    <property type="entry name" value="HTH_11"/>
</dbReference>
<dbReference type="InterPro" id="IPR036390">
    <property type="entry name" value="WH_DNA-bd_sf"/>
</dbReference>
<dbReference type="Proteomes" id="UP000260351">
    <property type="component" value="Unassembled WGS sequence"/>
</dbReference>
<evidence type="ECO:0000259" key="1">
    <source>
        <dbReference type="Pfam" id="PF08279"/>
    </source>
</evidence>
<dbReference type="PROSITE" id="PS52050">
    <property type="entry name" value="WYL"/>
    <property type="match status" value="1"/>
</dbReference>
<dbReference type="InterPro" id="IPR057727">
    <property type="entry name" value="WCX_dom"/>
</dbReference>
<feature type="domain" description="Helix-turn-helix type 11" evidence="1">
    <location>
        <begin position="6"/>
        <end position="56"/>
    </location>
</feature>
<feature type="domain" description="WCX" evidence="3">
    <location>
        <begin position="242"/>
        <end position="318"/>
    </location>
</feature>
<accession>A0A3E1KCU7</accession>
<feature type="domain" description="WYL" evidence="2">
    <location>
        <begin position="143"/>
        <end position="211"/>
    </location>
</feature>
<dbReference type="Pfam" id="PF13280">
    <property type="entry name" value="WYL"/>
    <property type="match status" value="1"/>
</dbReference>
<dbReference type="PANTHER" id="PTHR34580">
    <property type="match status" value="1"/>
</dbReference>
<gene>
    <name evidence="4" type="ORF">DZC52_00600</name>
</gene>
<evidence type="ECO:0000259" key="2">
    <source>
        <dbReference type="Pfam" id="PF13280"/>
    </source>
</evidence>
<dbReference type="InterPro" id="IPR026881">
    <property type="entry name" value="WYL_dom"/>
</dbReference>
<dbReference type="SUPFAM" id="SSF46785">
    <property type="entry name" value="Winged helix' DNA-binding domain"/>
    <property type="match status" value="1"/>
</dbReference>
<sequence>MSRRERLYHLHDILRQRRTPIARQDLMDELGCSQATLYRLINELRDHLGAPLEQDPDGRGFYYDRSLAGSFELPGLWISPDELQALLTARHVLGNVQPGLLEDELEGVQQRINQLLDAQGLDFSTQPGRINIRHDAGRPVPAELFEDVMQALFRRERLVITYHGRRRDDVSEREVSPQRLTSYRDRWYLDAWCHRSEGLRSFALERIREIRRLEEESLELPEEDIALHFDQAFGIFSGPAEHEALLRFSPEAARWAADEVWHPEQRTQWRPDGRFELSVPFGRSRELVMEILRYGRDIEVLAPDFLRQAVSSQLEAALGHYR</sequence>
<organism evidence="4 5">
    <name type="scientific">Wenzhouxiangella sediminis</name>
    <dbReference type="NCBI Taxonomy" id="1792836"/>
    <lineage>
        <taxon>Bacteria</taxon>
        <taxon>Pseudomonadati</taxon>
        <taxon>Pseudomonadota</taxon>
        <taxon>Gammaproteobacteria</taxon>
        <taxon>Chromatiales</taxon>
        <taxon>Wenzhouxiangellaceae</taxon>
        <taxon>Wenzhouxiangella</taxon>
    </lineage>
</organism>
<dbReference type="Gene3D" id="1.10.10.10">
    <property type="entry name" value="Winged helix-like DNA-binding domain superfamily/Winged helix DNA-binding domain"/>
    <property type="match status" value="1"/>
</dbReference>